<organism evidence="4 5">
    <name type="scientific">Pelagicoccus albus</name>
    <dbReference type="NCBI Taxonomy" id="415222"/>
    <lineage>
        <taxon>Bacteria</taxon>
        <taxon>Pseudomonadati</taxon>
        <taxon>Verrucomicrobiota</taxon>
        <taxon>Opitutia</taxon>
        <taxon>Puniceicoccales</taxon>
        <taxon>Pelagicoccaceae</taxon>
        <taxon>Pelagicoccus</taxon>
    </lineage>
</organism>
<evidence type="ECO:0000259" key="3">
    <source>
        <dbReference type="PROSITE" id="PS50110"/>
    </source>
</evidence>
<dbReference type="PANTHER" id="PTHR44591:SF25">
    <property type="entry name" value="CHEMOTAXIS TWO-COMPONENT RESPONSE REGULATOR"/>
    <property type="match status" value="1"/>
</dbReference>
<dbReference type="SMART" id="SM00448">
    <property type="entry name" value="REC"/>
    <property type="match status" value="1"/>
</dbReference>
<dbReference type="InterPro" id="IPR050595">
    <property type="entry name" value="Bact_response_regulator"/>
</dbReference>
<dbReference type="RefSeq" id="WP_185660305.1">
    <property type="nucleotide sequence ID" value="NZ_CAWPOO010000012.1"/>
</dbReference>
<evidence type="ECO:0000313" key="4">
    <source>
        <dbReference type="EMBL" id="MBC2606431.1"/>
    </source>
</evidence>
<dbReference type="EMBL" id="JACHVC010000012">
    <property type="protein sequence ID" value="MBC2606431.1"/>
    <property type="molecule type" value="Genomic_DNA"/>
</dbReference>
<proteinExistence type="predicted"/>
<gene>
    <name evidence="4" type="ORF">H5P27_10285</name>
</gene>
<evidence type="ECO:0000313" key="5">
    <source>
        <dbReference type="Proteomes" id="UP000526501"/>
    </source>
</evidence>
<dbReference type="Proteomes" id="UP000526501">
    <property type="component" value="Unassembled WGS sequence"/>
</dbReference>
<dbReference type="SUPFAM" id="SSF52172">
    <property type="entry name" value="CheY-like"/>
    <property type="match status" value="1"/>
</dbReference>
<dbReference type="Pfam" id="PF00072">
    <property type="entry name" value="Response_reg"/>
    <property type="match status" value="1"/>
</dbReference>
<dbReference type="PROSITE" id="PS50110">
    <property type="entry name" value="RESPONSE_REGULATORY"/>
    <property type="match status" value="1"/>
</dbReference>
<dbReference type="GO" id="GO:0000160">
    <property type="term" value="P:phosphorelay signal transduction system"/>
    <property type="evidence" value="ECO:0007669"/>
    <property type="project" value="InterPro"/>
</dbReference>
<dbReference type="InterPro" id="IPR001789">
    <property type="entry name" value="Sig_transdc_resp-reg_receiver"/>
</dbReference>
<dbReference type="PANTHER" id="PTHR44591">
    <property type="entry name" value="STRESS RESPONSE REGULATOR PROTEIN 1"/>
    <property type="match status" value="1"/>
</dbReference>
<evidence type="ECO:0000256" key="2">
    <source>
        <dbReference type="PROSITE-ProRule" id="PRU00169"/>
    </source>
</evidence>
<sequence length="121" mass="13121">MSKTIMTVDDSPSVRQMVGLALMQAGHKVVEAADGRQALEKLKSNPVNMVITDLNMPNMNGIELIRNLRANPAFKYTPIIMLTTETQAEKKAAGKAAGATGWIVKPFSGEQLRGVVTKVLR</sequence>
<feature type="domain" description="Response regulatory" evidence="3">
    <location>
        <begin position="4"/>
        <end position="120"/>
    </location>
</feature>
<evidence type="ECO:0000256" key="1">
    <source>
        <dbReference type="ARBA" id="ARBA00022553"/>
    </source>
</evidence>
<name>A0A7X1B6B2_9BACT</name>
<dbReference type="InterPro" id="IPR011006">
    <property type="entry name" value="CheY-like_superfamily"/>
</dbReference>
<reference evidence="4 5" key="1">
    <citation type="submission" date="2020-07" db="EMBL/GenBank/DDBJ databases">
        <authorList>
            <person name="Feng X."/>
        </authorList>
    </citation>
    <scope>NUCLEOTIDE SEQUENCE [LARGE SCALE GENOMIC DNA]</scope>
    <source>
        <strain evidence="4 5">JCM23202</strain>
    </source>
</reference>
<keyword evidence="5" id="KW-1185">Reference proteome</keyword>
<dbReference type="Gene3D" id="3.40.50.2300">
    <property type="match status" value="1"/>
</dbReference>
<dbReference type="AlphaFoldDB" id="A0A7X1B6B2"/>
<feature type="modified residue" description="4-aspartylphosphate" evidence="2">
    <location>
        <position position="53"/>
    </location>
</feature>
<protein>
    <submittedName>
        <fullName evidence="4">Response regulator</fullName>
    </submittedName>
</protein>
<comment type="caution">
    <text evidence="4">The sequence shown here is derived from an EMBL/GenBank/DDBJ whole genome shotgun (WGS) entry which is preliminary data.</text>
</comment>
<keyword evidence="1 2" id="KW-0597">Phosphoprotein</keyword>
<accession>A0A7X1B6B2</accession>